<dbReference type="EMBL" id="JAAITS010000074">
    <property type="protein sequence ID" value="NSG87392.1"/>
    <property type="molecule type" value="Genomic_DNA"/>
</dbReference>
<keyword evidence="2" id="KW-1185">Reference proteome</keyword>
<dbReference type="InterPro" id="IPR043743">
    <property type="entry name" value="DUF5688"/>
</dbReference>
<accession>A0ABX2HB39</accession>
<protein>
    <submittedName>
        <fullName evidence="1">Uncharacterized protein</fullName>
    </submittedName>
</protein>
<dbReference type="Proteomes" id="UP001644719">
    <property type="component" value="Unassembled WGS sequence"/>
</dbReference>
<dbReference type="Pfam" id="PF18941">
    <property type="entry name" value="DUF5688"/>
    <property type="match status" value="1"/>
</dbReference>
<comment type="caution">
    <text evidence="1">The sequence shown here is derived from an EMBL/GenBank/DDBJ whole genome shotgun (WGS) entry which is preliminary data.</text>
</comment>
<dbReference type="RefSeq" id="WP_148462999.1">
    <property type="nucleotide sequence ID" value="NZ_JAAIPV010000021.1"/>
</dbReference>
<proteinExistence type="predicted"/>
<evidence type="ECO:0000313" key="2">
    <source>
        <dbReference type="Proteomes" id="UP001644719"/>
    </source>
</evidence>
<sequence>MCQRLTYEEFVQKLRKWIIKDAHLPEDYVFLKKKEKTGITANGDRLFVVCAETDSGKDICGIFVEELYQDYVEGTSMENIEARVKCDLDRAGNMENTRYLNDYEKVREHLFLGLLNLEKHRHELKNAVYKTMGDIAITLYVHAGTLKNGITYLKVRSEYLETWGLEKDDVLHDALLNSYRILSPRIYDFKKMMYTPGYAGDDFMNVDPYFISDKKKKEGICLSVKGLTNGAVAVLYPEVIKKLVELMDGDFYVVFSSVHEALIHSSKLCSLEELENLLRTSNSRMTFQKEFLTDKVYYYCREKDKFIMLQGSLKMLVTTIRMDEEN</sequence>
<evidence type="ECO:0000313" key="1">
    <source>
        <dbReference type="EMBL" id="NSG87392.1"/>
    </source>
</evidence>
<reference evidence="1 2" key="1">
    <citation type="journal article" date="2020" name="Cell Host Microbe">
        <title>Functional and Genomic Variation between Human-Derived Isolates of Lachnospiraceae Reveals Inter- and Intra-Species Diversity.</title>
        <authorList>
            <person name="Sorbara M.T."/>
            <person name="Littmann E.R."/>
            <person name="Fontana E."/>
            <person name="Moody T.U."/>
            <person name="Kohout C.E."/>
            <person name="Gjonbalaj M."/>
            <person name="Eaton V."/>
            <person name="Seok R."/>
            <person name="Leiner I.M."/>
            <person name="Pamer E.G."/>
        </authorList>
    </citation>
    <scope>NUCLEOTIDE SEQUENCE [LARGE SCALE GENOMIC DNA]</scope>
    <source>
        <strain evidence="1 2">MSK.17.74</strain>
    </source>
</reference>
<gene>
    <name evidence="1" type="ORF">G5B17_18730</name>
</gene>
<name>A0ABX2HB39_9FIRM</name>
<organism evidence="1 2">
    <name type="scientific">Blautia faecis</name>
    <dbReference type="NCBI Taxonomy" id="871665"/>
    <lineage>
        <taxon>Bacteria</taxon>
        <taxon>Bacillati</taxon>
        <taxon>Bacillota</taxon>
        <taxon>Clostridia</taxon>
        <taxon>Lachnospirales</taxon>
        <taxon>Lachnospiraceae</taxon>
        <taxon>Blautia</taxon>
    </lineage>
</organism>